<dbReference type="InterPro" id="IPR050325">
    <property type="entry name" value="Prot/Nucl_acid_deglycase"/>
</dbReference>
<dbReference type="PANTHER" id="PTHR48094:SF11">
    <property type="entry name" value="GLUTATHIONE-INDEPENDENT GLYOXALASE HSP31-RELATED"/>
    <property type="match status" value="1"/>
</dbReference>
<dbReference type="SUPFAM" id="SSF52317">
    <property type="entry name" value="Class I glutamine amidotransferase-like"/>
    <property type="match status" value="1"/>
</dbReference>
<comment type="similarity">
    <text evidence="3">Belongs to the peptidase C56 family. HSP31-like subfamily.</text>
</comment>
<dbReference type="Gene3D" id="3.40.50.880">
    <property type="match status" value="1"/>
</dbReference>
<dbReference type="Proteomes" id="UP000763505">
    <property type="component" value="Unassembled WGS sequence"/>
</dbReference>
<evidence type="ECO:0000313" key="5">
    <source>
        <dbReference type="EMBL" id="HJE20397.1"/>
    </source>
</evidence>
<reference evidence="5" key="2">
    <citation type="submission" date="2021-09" db="EMBL/GenBank/DDBJ databases">
        <authorList>
            <person name="Gilroy R."/>
        </authorList>
    </citation>
    <scope>NUCLEOTIDE SEQUENCE</scope>
    <source>
        <strain evidence="5">6019</strain>
    </source>
</reference>
<dbReference type="InterPro" id="IPR029062">
    <property type="entry name" value="Class_I_gatase-like"/>
</dbReference>
<keyword evidence="5" id="KW-0315">Glutamine amidotransferase</keyword>
<dbReference type="InterPro" id="IPR002818">
    <property type="entry name" value="DJ-1/PfpI"/>
</dbReference>
<dbReference type="GO" id="GO:0019243">
    <property type="term" value="P:methylglyoxal catabolic process to D-lactate via S-lactoyl-glutathione"/>
    <property type="evidence" value="ECO:0007669"/>
    <property type="project" value="TreeGrafter"/>
</dbReference>
<organism evidence="5 6">
    <name type="scientific">Aliicoccus persicus</name>
    <dbReference type="NCBI Taxonomy" id="930138"/>
    <lineage>
        <taxon>Bacteria</taxon>
        <taxon>Bacillati</taxon>
        <taxon>Bacillota</taxon>
        <taxon>Bacilli</taxon>
        <taxon>Bacillales</taxon>
        <taxon>Staphylococcaceae</taxon>
        <taxon>Aliicoccus</taxon>
    </lineage>
</organism>
<dbReference type="CDD" id="cd03141">
    <property type="entry name" value="GATase1_Hsp31_like"/>
    <property type="match status" value="1"/>
</dbReference>
<evidence type="ECO:0000259" key="4">
    <source>
        <dbReference type="Pfam" id="PF01965"/>
    </source>
</evidence>
<evidence type="ECO:0000256" key="2">
    <source>
        <dbReference type="ARBA" id="ARBA00023239"/>
    </source>
</evidence>
<dbReference type="GO" id="GO:0005737">
    <property type="term" value="C:cytoplasm"/>
    <property type="evidence" value="ECO:0007669"/>
    <property type="project" value="TreeGrafter"/>
</dbReference>
<evidence type="ECO:0000256" key="1">
    <source>
        <dbReference type="ARBA" id="ARBA00023016"/>
    </source>
</evidence>
<evidence type="ECO:0000256" key="3">
    <source>
        <dbReference type="ARBA" id="ARBA00038493"/>
    </source>
</evidence>
<sequence length="239" mass="26574">MNPTNRILVIVTNTDEFKNAGYRTGLWLSELTHFLDVVEESGYETDIASPEGGKIPLDPESLIISDIADTVGIGNAVSKRYEDRTFMNRLTNTMDFSDIRVQDYDAIYLTGGHGVMFDFPDNNRLSDLIARFYDNDRVVSAVCHGPSGLLNVKLQNGEYLLNNKNVTGFSWNEEKMAKRDHAVPFNLEEELKQRGAAFTAAKLPFGGHVVEDGRLITGQNPKSAKGVGEAVVKKLKEMQ</sequence>
<protein>
    <submittedName>
        <fullName evidence="5">Type 1 glutamine amidotransferase domain-containing protein</fullName>
    </submittedName>
</protein>
<comment type="caution">
    <text evidence="5">The sequence shown here is derived from an EMBL/GenBank/DDBJ whole genome shotgun (WGS) entry which is preliminary data.</text>
</comment>
<keyword evidence="1" id="KW-0346">Stress response</keyword>
<dbReference type="PANTHER" id="PTHR48094">
    <property type="entry name" value="PROTEIN/NUCLEIC ACID DEGLYCASE DJ-1-RELATED"/>
    <property type="match status" value="1"/>
</dbReference>
<proteinExistence type="inferred from homology"/>
<dbReference type="GO" id="GO:0019172">
    <property type="term" value="F:glyoxalase III activity"/>
    <property type="evidence" value="ECO:0007669"/>
    <property type="project" value="TreeGrafter"/>
</dbReference>
<dbReference type="AlphaFoldDB" id="A0A921JC65"/>
<evidence type="ECO:0000313" key="6">
    <source>
        <dbReference type="Proteomes" id="UP000763505"/>
    </source>
</evidence>
<reference evidence="5" key="1">
    <citation type="journal article" date="2021" name="PeerJ">
        <title>Extensive microbial diversity within the chicken gut microbiome revealed by metagenomics and culture.</title>
        <authorList>
            <person name="Gilroy R."/>
            <person name="Ravi A."/>
            <person name="Getino M."/>
            <person name="Pursley I."/>
            <person name="Horton D.L."/>
            <person name="Alikhan N.F."/>
            <person name="Baker D."/>
            <person name="Gharbi K."/>
            <person name="Hall N."/>
            <person name="Watson M."/>
            <person name="Adriaenssens E.M."/>
            <person name="Foster-Nyarko E."/>
            <person name="Jarju S."/>
            <person name="Secka A."/>
            <person name="Antonio M."/>
            <person name="Oren A."/>
            <person name="Chaudhuri R.R."/>
            <person name="La Ragione R."/>
            <person name="Hildebrand F."/>
            <person name="Pallen M.J."/>
        </authorList>
    </citation>
    <scope>NUCLEOTIDE SEQUENCE</scope>
    <source>
        <strain evidence="5">6019</strain>
    </source>
</reference>
<feature type="domain" description="DJ-1/PfpI" evidence="4">
    <location>
        <begin position="29"/>
        <end position="233"/>
    </location>
</feature>
<accession>A0A921JC65</accession>
<dbReference type="Pfam" id="PF01965">
    <property type="entry name" value="DJ-1_PfpI"/>
    <property type="match status" value="1"/>
</dbReference>
<gene>
    <name evidence="5" type="ORF">K8V35_08600</name>
</gene>
<keyword evidence="2" id="KW-0456">Lyase</keyword>
<name>A0A921JC65_9STAP</name>
<dbReference type="EMBL" id="DYYI01000094">
    <property type="protein sequence ID" value="HJE20397.1"/>
    <property type="molecule type" value="Genomic_DNA"/>
</dbReference>